<dbReference type="PANTHER" id="PTHR24198">
    <property type="entry name" value="ANKYRIN REPEAT AND PROTEIN KINASE DOMAIN-CONTAINING PROTEIN"/>
    <property type="match status" value="1"/>
</dbReference>
<proteinExistence type="predicted"/>
<dbReference type="SMART" id="SM00248">
    <property type="entry name" value="ANK"/>
    <property type="match status" value="10"/>
</dbReference>
<feature type="region of interest" description="Disordered" evidence="3">
    <location>
        <begin position="1395"/>
        <end position="1491"/>
    </location>
</feature>
<evidence type="ECO:0000256" key="1">
    <source>
        <dbReference type="ARBA" id="ARBA00022737"/>
    </source>
</evidence>
<keyword evidence="1" id="KW-0677">Repeat</keyword>
<feature type="compositionally biased region" description="Low complexity" evidence="3">
    <location>
        <begin position="1456"/>
        <end position="1467"/>
    </location>
</feature>
<evidence type="ECO:0000256" key="2">
    <source>
        <dbReference type="ARBA" id="ARBA00023043"/>
    </source>
</evidence>
<dbReference type="Proteomes" id="UP001470230">
    <property type="component" value="Unassembled WGS sequence"/>
</dbReference>
<dbReference type="SUPFAM" id="SSF48403">
    <property type="entry name" value="Ankyrin repeat"/>
    <property type="match status" value="3"/>
</dbReference>
<sequence length="1579" mass="179619">MAYKDIIELSDLQYLLFDLDDETVESTYSAIIRSNYFENCEMQNILIENISLLIELRPNKIDQILDLCVLINQTDQTNSFLISLFKNLLSKLSQEHQFFIFKAYHCNIFAYDLIISSIKYLIDFHQRNKAYKLARWFSEEISSTNKDMFKQLSSFNFLNKSESEIFKKKKNNDFLLKRQSSTKLDTELQLYEILRNDNLKELQANIKQFSDILVKRKHFFSIDSIYSQFIESSTLLDEELSVFDICAFYNSIECFEYLYAFIESNDNDTNKCKLRYLQSISREKVKPFNVLHFAIAGGSIPIIFFLIEHQFPLDNCVQCSIYFHRNDLIDLFVAASPSKFLNPTAIVNSSADVWETPLFQSCHTNNVEVFLQMLNYNDIQSSLNLTLPTLPTSSPQFPNPFFYNLNLYLYVYDNIIKARDSIELGEEKKDKSCVFSFKTCREVESAFSSLFSAIKHTKEMLLFSLFYICKKGYTELLELYINEMVKISKSTEKILKERSSHEHDDVFQFPFYLNAVDQYENTLLIIASKYNQISCVKSLLNIKQILDELNENNEENSVNIDINLVNNEGRSALDYACFNCNVENVESLLSNGQINIENLHKGLISSLRSSSYYNKKVRDELQSKDYFYSLMFPSYIDYYSGETKIVKSNPCFEKVIGLILKELKQATKSSLPNSNDINGSIKNLLSLHFSMYHKTIEQYSIINDDLEIFSSLINTPEALKSLSGIRCAEIIKDVIKNNSINILKYIFGYLKSDEPDSDENDCPISVNKKFNFLKYALVSNKYDSANFLFSLNCFNLTYDDVFSALQFPDMLKLIYENKQKIIDSNINIVGKKGETLLTQAAIDKMVNSFHFLMCIPAVNINAKGAQYDPINESYRSECSEIFLCCVKHPSINMKLLSYVPERALEIAIREDDAIAAKLILEKSNEVDITEPIALAFNYSALTDYSYNRYDYIISQKKSYKTSLMKLATALKSNYVVDYFRHYLKINNIEYSEKLTKRSPTKTDYTNIEKAVIKNDLELFKKEVNAQNINVHSVRTGMTPLSIVIQRENIDMLKHLLSFSEIDVNLENKKPENPVYTSFGNDQKGFVPCSLGKEETPLIMAIETKNVQIVQLLLSMPSIDVNKFSGDKFDTPLMHAIRMNNRGWLITFDTKKEATASPSSDAEKKVSSPQAIVYSLLNSDDLDVNQCLPNNVYPILEAISNNQVDTIRRMVELYSDDSHNKKHKIDFSVKNFLGNTPLAASRDKPQIWDIIKDKCPDRDTITQSLPRTAGSGINWTSGGMNKNQKQRNKANSSNSELANIDFLKSLEKANPNISPTNNIQPFSDLPSKQNRMTYSGWGTQTSSDQILGFGFGQNATKGGENGLMASINNNFQKNGFGSNATKSGNDAFKEIVDNPFTKMKNPTSNNVFPSIAPPHPSPSSSSDSPASSTDIPNLFNNKEAFGNTNTFVNTPSPFNFSMPKSPASQSPSSAPPPKNNAFTLPADWGSLNDNAKNNNNDNSFGFNLNSPFYTNRTNNNSNFGSNANNPFSMNGTNNNNSNFGSNANNPFSMNETNNNNNNLCFNTNGPFFTNGTNNNNNKND</sequence>
<dbReference type="PANTHER" id="PTHR24198:SF165">
    <property type="entry name" value="ANKYRIN REPEAT-CONTAINING PROTEIN-RELATED"/>
    <property type="match status" value="1"/>
</dbReference>
<dbReference type="Pfam" id="PF12796">
    <property type="entry name" value="Ank_2"/>
    <property type="match status" value="1"/>
</dbReference>
<protein>
    <submittedName>
        <fullName evidence="4">Uncharacterized protein</fullName>
    </submittedName>
</protein>
<comment type="caution">
    <text evidence="4">The sequence shown here is derived from an EMBL/GenBank/DDBJ whole genome shotgun (WGS) entry which is preliminary data.</text>
</comment>
<feature type="region of interest" description="Disordered" evidence="3">
    <location>
        <begin position="1261"/>
        <end position="1293"/>
    </location>
</feature>
<reference evidence="4 5" key="1">
    <citation type="submission" date="2024-04" db="EMBL/GenBank/DDBJ databases">
        <title>Tritrichomonas musculus Genome.</title>
        <authorList>
            <person name="Alves-Ferreira E."/>
            <person name="Grigg M."/>
            <person name="Lorenzi H."/>
            <person name="Galac M."/>
        </authorList>
    </citation>
    <scope>NUCLEOTIDE SEQUENCE [LARGE SCALE GENOMIC DNA]</scope>
    <source>
        <strain evidence="4 5">EAF2021</strain>
    </source>
</reference>
<dbReference type="InterPro" id="IPR036770">
    <property type="entry name" value="Ankyrin_rpt-contain_sf"/>
</dbReference>
<keyword evidence="2" id="KW-0040">ANK repeat</keyword>
<feature type="compositionally biased region" description="Polar residues" evidence="3">
    <location>
        <begin position="1441"/>
        <end position="1454"/>
    </location>
</feature>
<feature type="region of interest" description="Disordered" evidence="3">
    <location>
        <begin position="1512"/>
        <end position="1550"/>
    </location>
</feature>
<feature type="compositionally biased region" description="Low complexity" evidence="3">
    <location>
        <begin position="1417"/>
        <end position="1431"/>
    </location>
</feature>
<gene>
    <name evidence="4" type="ORF">M9Y10_000989</name>
</gene>
<keyword evidence="5" id="KW-1185">Reference proteome</keyword>
<evidence type="ECO:0000256" key="3">
    <source>
        <dbReference type="SAM" id="MobiDB-lite"/>
    </source>
</evidence>
<dbReference type="Gene3D" id="1.25.40.20">
    <property type="entry name" value="Ankyrin repeat-containing domain"/>
    <property type="match status" value="2"/>
</dbReference>
<name>A0ABR2L7F2_9EUKA</name>
<organism evidence="4 5">
    <name type="scientific">Tritrichomonas musculus</name>
    <dbReference type="NCBI Taxonomy" id="1915356"/>
    <lineage>
        <taxon>Eukaryota</taxon>
        <taxon>Metamonada</taxon>
        <taxon>Parabasalia</taxon>
        <taxon>Tritrichomonadida</taxon>
        <taxon>Tritrichomonadidae</taxon>
        <taxon>Tritrichomonas</taxon>
    </lineage>
</organism>
<evidence type="ECO:0000313" key="4">
    <source>
        <dbReference type="EMBL" id="KAK8898697.1"/>
    </source>
</evidence>
<evidence type="ECO:0000313" key="5">
    <source>
        <dbReference type="Proteomes" id="UP001470230"/>
    </source>
</evidence>
<accession>A0ABR2L7F2</accession>
<dbReference type="EMBL" id="JAPFFF010000001">
    <property type="protein sequence ID" value="KAK8898697.1"/>
    <property type="molecule type" value="Genomic_DNA"/>
</dbReference>
<dbReference type="InterPro" id="IPR002110">
    <property type="entry name" value="Ankyrin_rpt"/>
</dbReference>